<evidence type="ECO:0000313" key="2">
    <source>
        <dbReference type="EMBL" id="VTJ84121.1"/>
    </source>
</evidence>
<protein>
    <submittedName>
        <fullName evidence="2">Uncharacterized protein</fullName>
    </submittedName>
</protein>
<name>A0A5E4CSX3_MARMO</name>
<dbReference type="AlphaFoldDB" id="A0A5E4CSX3"/>
<feature type="compositionally biased region" description="Basic and acidic residues" evidence="1">
    <location>
        <begin position="8"/>
        <end position="41"/>
    </location>
</feature>
<reference evidence="2" key="1">
    <citation type="submission" date="2019-04" db="EMBL/GenBank/DDBJ databases">
        <authorList>
            <person name="Alioto T."/>
            <person name="Alioto T."/>
        </authorList>
    </citation>
    <scope>NUCLEOTIDE SEQUENCE [LARGE SCALE GENOMIC DNA]</scope>
</reference>
<comment type="caution">
    <text evidence="2">The sequence shown here is derived from an EMBL/GenBank/DDBJ whole genome shotgun (WGS) entry which is preliminary data.</text>
</comment>
<proteinExistence type="predicted"/>
<evidence type="ECO:0000256" key="1">
    <source>
        <dbReference type="SAM" id="MobiDB-lite"/>
    </source>
</evidence>
<gene>
    <name evidence="2" type="ORF">MONAX_5E019153</name>
</gene>
<sequence>MQVSVGRPGKEQTNWKRQKDEKERHCCKESWKEEERPESGHWQDPWRQQPSPTHGTSSGEEPTVDRPEDGFPRSVGSCLA</sequence>
<accession>A0A5E4CSX3</accession>
<dbReference type="EMBL" id="CABDUW010001802">
    <property type="protein sequence ID" value="VTJ84121.1"/>
    <property type="molecule type" value="Genomic_DNA"/>
</dbReference>
<feature type="region of interest" description="Disordered" evidence="1">
    <location>
        <begin position="1"/>
        <end position="80"/>
    </location>
</feature>
<organism evidence="2">
    <name type="scientific">Marmota monax</name>
    <name type="common">Woodchuck</name>
    <dbReference type="NCBI Taxonomy" id="9995"/>
    <lineage>
        <taxon>Eukaryota</taxon>
        <taxon>Metazoa</taxon>
        <taxon>Chordata</taxon>
        <taxon>Craniata</taxon>
        <taxon>Vertebrata</taxon>
        <taxon>Euteleostomi</taxon>
        <taxon>Mammalia</taxon>
        <taxon>Eutheria</taxon>
        <taxon>Euarchontoglires</taxon>
        <taxon>Glires</taxon>
        <taxon>Rodentia</taxon>
        <taxon>Sciuromorpha</taxon>
        <taxon>Sciuridae</taxon>
        <taxon>Xerinae</taxon>
        <taxon>Marmotini</taxon>
        <taxon>Marmota</taxon>
    </lineage>
</organism>
<feature type="compositionally biased region" description="Polar residues" evidence="1">
    <location>
        <begin position="46"/>
        <end position="60"/>
    </location>
</feature>